<keyword evidence="3" id="KW-1185">Reference proteome</keyword>
<gene>
    <name evidence="2" type="ORF">FCALED_LOCUS5328</name>
</gene>
<dbReference type="Proteomes" id="UP000789570">
    <property type="component" value="Unassembled WGS sequence"/>
</dbReference>
<comment type="caution">
    <text evidence="2">The sequence shown here is derived from an EMBL/GenBank/DDBJ whole genome shotgun (WGS) entry which is preliminary data.</text>
</comment>
<dbReference type="OrthoDB" id="2013972at2759"/>
<dbReference type="AlphaFoldDB" id="A0A9N9AN77"/>
<protein>
    <submittedName>
        <fullName evidence="2">11210_t:CDS:1</fullName>
    </submittedName>
</protein>
<dbReference type="EMBL" id="CAJVPQ010001142">
    <property type="protein sequence ID" value="CAG8534332.1"/>
    <property type="molecule type" value="Genomic_DNA"/>
</dbReference>
<feature type="domain" description="Methyltransferase" evidence="1">
    <location>
        <begin position="103"/>
        <end position="194"/>
    </location>
</feature>
<dbReference type="GO" id="GO:0008168">
    <property type="term" value="F:methyltransferase activity"/>
    <property type="evidence" value="ECO:0007669"/>
    <property type="project" value="TreeGrafter"/>
</dbReference>
<accession>A0A9N9AN77</accession>
<organism evidence="2 3">
    <name type="scientific">Funneliformis caledonium</name>
    <dbReference type="NCBI Taxonomy" id="1117310"/>
    <lineage>
        <taxon>Eukaryota</taxon>
        <taxon>Fungi</taxon>
        <taxon>Fungi incertae sedis</taxon>
        <taxon>Mucoromycota</taxon>
        <taxon>Glomeromycotina</taxon>
        <taxon>Glomeromycetes</taxon>
        <taxon>Glomerales</taxon>
        <taxon>Glomeraceae</taxon>
        <taxon>Funneliformis</taxon>
    </lineage>
</organism>
<name>A0A9N9AN77_9GLOM</name>
<reference evidence="2" key="1">
    <citation type="submission" date="2021-06" db="EMBL/GenBank/DDBJ databases">
        <authorList>
            <person name="Kallberg Y."/>
            <person name="Tangrot J."/>
            <person name="Rosling A."/>
        </authorList>
    </citation>
    <scope>NUCLEOTIDE SEQUENCE</scope>
    <source>
        <strain evidence="2">UK204</strain>
    </source>
</reference>
<dbReference type="CDD" id="cd02440">
    <property type="entry name" value="AdoMet_MTases"/>
    <property type="match status" value="1"/>
</dbReference>
<dbReference type="InterPro" id="IPR029063">
    <property type="entry name" value="SAM-dependent_MTases_sf"/>
</dbReference>
<dbReference type="InterPro" id="IPR041698">
    <property type="entry name" value="Methyltransf_25"/>
</dbReference>
<dbReference type="Pfam" id="PF13649">
    <property type="entry name" value="Methyltransf_25"/>
    <property type="match status" value="1"/>
</dbReference>
<dbReference type="PANTHER" id="PTHR43591:SF24">
    <property type="entry name" value="2-METHOXY-6-POLYPRENYL-1,4-BENZOQUINOL METHYLASE, MITOCHONDRIAL"/>
    <property type="match status" value="1"/>
</dbReference>
<dbReference type="PANTHER" id="PTHR43591">
    <property type="entry name" value="METHYLTRANSFERASE"/>
    <property type="match status" value="1"/>
</dbReference>
<dbReference type="Gene3D" id="3.40.50.150">
    <property type="entry name" value="Vaccinia Virus protein VP39"/>
    <property type="match status" value="1"/>
</dbReference>
<evidence type="ECO:0000313" key="2">
    <source>
        <dbReference type="EMBL" id="CAG8534332.1"/>
    </source>
</evidence>
<dbReference type="SUPFAM" id="SSF53335">
    <property type="entry name" value="S-adenosyl-L-methionine-dependent methyltransferases"/>
    <property type="match status" value="1"/>
</dbReference>
<evidence type="ECO:0000313" key="3">
    <source>
        <dbReference type="Proteomes" id="UP000789570"/>
    </source>
</evidence>
<evidence type="ECO:0000259" key="1">
    <source>
        <dbReference type="Pfam" id="PF13649"/>
    </source>
</evidence>
<sequence>MPPNLRKMSLNNRDYSFKNLKFKRFLHFINNKNKDVIGENHTSTRKFDSENERIINRGFTALFDPNIETEDIKANVLHSVTKKVWGGNFSSPIENRLIKGVRVLDVCCGPGYWVLDMAKTYPKSTFIGMDISPTFSEREKMTNVAFLECNVHDGLPWPNDTFDFVYQRYAWASYNEVQWKNIISEITRVCKPGGMIELMEFDWEFKNNSPITMNYQKLLSTYFFSNGLNPAISSKIPLLLKQTDELTDIRSESRDLSLGSWDGLNGMMHLKYHYSSVNQFANHLSKDTNLSDEEHKLKIIKYLKESENCKTLATNRRFFAIKTTHKKNRHTLDNNSCN</sequence>
<proteinExistence type="predicted"/>